<organism evidence="5 6">
    <name type="scientific">Metaclostridioides mangenotii</name>
    <dbReference type="NCBI Taxonomy" id="1540"/>
    <lineage>
        <taxon>Bacteria</taxon>
        <taxon>Bacillati</taxon>
        <taxon>Bacillota</taxon>
        <taxon>Clostridia</taxon>
        <taxon>Peptostreptococcales</taxon>
        <taxon>Peptostreptococcaceae</taxon>
        <taxon>Metaclostridioides</taxon>
    </lineage>
</organism>
<dbReference type="SUPFAM" id="SSF54862">
    <property type="entry name" value="4Fe-4S ferredoxins"/>
    <property type="match status" value="1"/>
</dbReference>
<dbReference type="PROSITE" id="PS00198">
    <property type="entry name" value="4FE4S_FER_1"/>
    <property type="match status" value="2"/>
</dbReference>
<dbReference type="Proteomes" id="UP000767291">
    <property type="component" value="Unassembled WGS sequence"/>
</dbReference>
<dbReference type="Pfam" id="PF13237">
    <property type="entry name" value="Fer4_10"/>
    <property type="match status" value="1"/>
</dbReference>
<dbReference type="SUPFAM" id="SSF52218">
    <property type="entry name" value="Flavoproteins"/>
    <property type="match status" value="1"/>
</dbReference>
<keyword evidence="2" id="KW-0408">Iron</keyword>
<dbReference type="NCBIfam" id="NF038196">
    <property type="entry name" value="ferrodoxin_EFR1"/>
    <property type="match status" value="1"/>
</dbReference>
<dbReference type="Gene3D" id="3.40.50.360">
    <property type="match status" value="1"/>
</dbReference>
<reference evidence="5 6" key="1">
    <citation type="submission" date="2021-03" db="EMBL/GenBank/DDBJ databases">
        <title>Genomic Encyclopedia of Type Strains, Phase IV (KMG-IV): sequencing the most valuable type-strain genomes for metagenomic binning, comparative biology and taxonomic classification.</title>
        <authorList>
            <person name="Goeker M."/>
        </authorList>
    </citation>
    <scope>NUCLEOTIDE SEQUENCE [LARGE SCALE GENOMIC DNA]</scope>
    <source>
        <strain evidence="5 6">DSM 1289</strain>
    </source>
</reference>
<name>A0ABS4E800_9FIRM</name>
<dbReference type="InterPro" id="IPR029039">
    <property type="entry name" value="Flavoprotein-like_sf"/>
</dbReference>
<sequence>MNKVCIFYFSGTGMTKYIVNKIKQELKNQQVCVDCIKIENIEGVPDIHLISYDAVGIAYPVHSFNAPQIVLNFVKHLPETDFMDTFIINTAGEDHLINYASSNLLIKKLNKKGFKVFYNKLFAMPSNFVVKYDDKKIKELVDEADKKIPITVQNLIDRIPYLPSSSALVKIVAFIGRLEWYGAHILGKFFYAKNSCTRCGKCVNNCPNHNINIIKRRVKFHWNCGLCMRCIYNCPEQVINVHQPFKFLRFDNWYDPNIFIKKISKL</sequence>
<dbReference type="RefSeq" id="WP_209455649.1">
    <property type="nucleotide sequence ID" value="NZ_BAAACS010000017.1"/>
</dbReference>
<keyword evidence="3" id="KW-0411">Iron-sulfur</keyword>
<dbReference type="InterPro" id="IPR017896">
    <property type="entry name" value="4Fe4S_Fe-S-bd"/>
</dbReference>
<comment type="caution">
    <text evidence="5">The sequence shown here is derived from an EMBL/GenBank/DDBJ whole genome shotgun (WGS) entry which is preliminary data.</text>
</comment>
<evidence type="ECO:0000313" key="5">
    <source>
        <dbReference type="EMBL" id="MBP1854069.1"/>
    </source>
</evidence>
<dbReference type="InterPro" id="IPR017900">
    <property type="entry name" value="4Fe4S_Fe_S_CS"/>
</dbReference>
<feature type="domain" description="4Fe-4S ferredoxin-type" evidence="4">
    <location>
        <begin position="187"/>
        <end position="216"/>
    </location>
</feature>
<evidence type="ECO:0000313" key="6">
    <source>
        <dbReference type="Proteomes" id="UP000767291"/>
    </source>
</evidence>
<proteinExistence type="predicted"/>
<dbReference type="InterPro" id="IPR047964">
    <property type="entry name" value="EFR1-like"/>
</dbReference>
<dbReference type="Pfam" id="PF12724">
    <property type="entry name" value="Flavodoxin_5"/>
    <property type="match status" value="1"/>
</dbReference>
<protein>
    <submittedName>
        <fullName evidence="5">Flavodoxin/NAD-dependent dihydropyrimidine dehydrogenase PreA subunit</fullName>
    </submittedName>
</protein>
<evidence type="ECO:0000256" key="1">
    <source>
        <dbReference type="ARBA" id="ARBA00022723"/>
    </source>
</evidence>
<evidence type="ECO:0000256" key="3">
    <source>
        <dbReference type="ARBA" id="ARBA00023014"/>
    </source>
</evidence>
<evidence type="ECO:0000259" key="4">
    <source>
        <dbReference type="PROSITE" id="PS51379"/>
    </source>
</evidence>
<evidence type="ECO:0000256" key="2">
    <source>
        <dbReference type="ARBA" id="ARBA00023004"/>
    </source>
</evidence>
<dbReference type="EMBL" id="JAGGJX010000001">
    <property type="protein sequence ID" value="MBP1854069.1"/>
    <property type="molecule type" value="Genomic_DNA"/>
</dbReference>
<dbReference type="Gene3D" id="3.30.70.20">
    <property type="match status" value="1"/>
</dbReference>
<accession>A0ABS4E800</accession>
<keyword evidence="6" id="KW-1185">Reference proteome</keyword>
<dbReference type="InterPro" id="IPR026816">
    <property type="entry name" value="Flavodoxin_dom"/>
</dbReference>
<dbReference type="PROSITE" id="PS51379">
    <property type="entry name" value="4FE4S_FER_2"/>
    <property type="match status" value="1"/>
</dbReference>
<keyword evidence="1" id="KW-0479">Metal-binding</keyword>
<gene>
    <name evidence="5" type="ORF">J2Z43_000459</name>
</gene>